<name>A0A3N1MDS3_9PROT</name>
<comment type="caution">
    <text evidence="1">The sequence shown here is derived from an EMBL/GenBank/DDBJ whole genome shotgun (WGS) entry which is preliminary data.</text>
</comment>
<dbReference type="InterPro" id="IPR027417">
    <property type="entry name" value="P-loop_NTPase"/>
</dbReference>
<reference evidence="1 2" key="1">
    <citation type="submission" date="2018-11" db="EMBL/GenBank/DDBJ databases">
        <title>Genomic Encyclopedia of Type Strains, Phase IV (KMG-IV): sequencing the most valuable type-strain genomes for metagenomic binning, comparative biology and taxonomic classification.</title>
        <authorList>
            <person name="Goeker M."/>
        </authorList>
    </citation>
    <scope>NUCLEOTIDE SEQUENCE [LARGE SCALE GENOMIC DNA]</scope>
    <source>
        <strain evidence="1 2">DSM 5900</strain>
    </source>
</reference>
<organism evidence="1 2">
    <name type="scientific">Stella humosa</name>
    <dbReference type="NCBI Taxonomy" id="94"/>
    <lineage>
        <taxon>Bacteria</taxon>
        <taxon>Pseudomonadati</taxon>
        <taxon>Pseudomonadota</taxon>
        <taxon>Alphaproteobacteria</taxon>
        <taxon>Rhodospirillales</taxon>
        <taxon>Stellaceae</taxon>
        <taxon>Stella</taxon>
    </lineage>
</organism>
<evidence type="ECO:0000313" key="2">
    <source>
        <dbReference type="Proteomes" id="UP000278222"/>
    </source>
</evidence>
<dbReference type="Gene3D" id="3.40.50.300">
    <property type="entry name" value="P-loop containing nucleotide triphosphate hydrolases"/>
    <property type="match status" value="1"/>
</dbReference>
<proteinExistence type="predicted"/>
<protein>
    <submittedName>
        <fullName evidence="1">Putative kinase</fullName>
    </submittedName>
</protein>
<dbReference type="AlphaFoldDB" id="A0A3N1MDS3"/>
<dbReference type="EMBL" id="RJKX01000011">
    <property type="protein sequence ID" value="ROQ01881.1"/>
    <property type="molecule type" value="Genomic_DNA"/>
</dbReference>
<dbReference type="OrthoDB" id="531205at2"/>
<dbReference type="GO" id="GO:0016301">
    <property type="term" value="F:kinase activity"/>
    <property type="evidence" value="ECO:0007669"/>
    <property type="project" value="UniProtKB-KW"/>
</dbReference>
<evidence type="ECO:0000313" key="1">
    <source>
        <dbReference type="EMBL" id="ROQ01881.1"/>
    </source>
</evidence>
<gene>
    <name evidence="1" type="ORF">EDC65_1068</name>
</gene>
<dbReference type="Pfam" id="PF13671">
    <property type="entry name" value="AAA_33"/>
    <property type="match status" value="1"/>
</dbReference>
<keyword evidence="1" id="KW-0418">Kinase</keyword>
<accession>A0A3N1MDS3</accession>
<dbReference type="SUPFAM" id="SSF52540">
    <property type="entry name" value="P-loop containing nucleoside triphosphate hydrolases"/>
    <property type="match status" value="1"/>
</dbReference>
<sequence>MATLFMVCGKIATGKSTLAAQLADRSGTILVSQDRLMSRLYPDEIRSIEDYARVSPRLRDAMGDHLASILRAGVSVVLDWPANTVLVRHWMRSVFEAGAADHELHVVHVDMAERRRRLMVRNAAGGHEYQVDDETLALFDRHFEEPGPAEGFHLVLHD</sequence>
<keyword evidence="1" id="KW-0808">Transferase</keyword>
<dbReference type="Proteomes" id="UP000278222">
    <property type="component" value="Unassembled WGS sequence"/>
</dbReference>
<dbReference type="RefSeq" id="WP_123688592.1">
    <property type="nucleotide sequence ID" value="NZ_AP019700.1"/>
</dbReference>
<keyword evidence="2" id="KW-1185">Reference proteome</keyword>